<evidence type="ECO:0000256" key="1">
    <source>
        <dbReference type="SAM" id="Phobius"/>
    </source>
</evidence>
<dbReference type="RefSeq" id="WP_188505194.1">
    <property type="nucleotide sequence ID" value="NZ_BMER01000001.1"/>
</dbReference>
<dbReference type="InterPro" id="IPR024983">
    <property type="entry name" value="CHAT_dom"/>
</dbReference>
<comment type="caution">
    <text evidence="4">The sequence shown here is derived from an EMBL/GenBank/DDBJ whole genome shotgun (WGS) entry which is preliminary data.</text>
</comment>
<keyword evidence="5" id="KW-1185">Reference proteome</keyword>
<dbReference type="Proteomes" id="UP000660862">
    <property type="component" value="Unassembled WGS sequence"/>
</dbReference>
<dbReference type="Pfam" id="PF13424">
    <property type="entry name" value="TPR_12"/>
    <property type="match status" value="1"/>
</dbReference>
<reference evidence="4" key="1">
    <citation type="journal article" date="2014" name="Int. J. Syst. Evol. Microbiol.">
        <title>Complete genome sequence of Corynebacterium casei LMG S-19264T (=DSM 44701T), isolated from a smear-ripened cheese.</title>
        <authorList>
            <consortium name="US DOE Joint Genome Institute (JGI-PGF)"/>
            <person name="Walter F."/>
            <person name="Albersmeier A."/>
            <person name="Kalinowski J."/>
            <person name="Ruckert C."/>
        </authorList>
    </citation>
    <scope>NUCLEOTIDE SEQUENCE</scope>
    <source>
        <strain evidence="4">CGMCC 1.12195</strain>
    </source>
</reference>
<proteinExistence type="predicted"/>
<dbReference type="Gene3D" id="1.25.40.10">
    <property type="entry name" value="Tetratricopeptide repeat domain"/>
    <property type="match status" value="3"/>
</dbReference>
<dbReference type="InterPro" id="IPR019734">
    <property type="entry name" value="TPR_rpt"/>
</dbReference>
<feature type="transmembrane region" description="Helical" evidence="1">
    <location>
        <begin position="1047"/>
        <end position="1065"/>
    </location>
</feature>
<sequence>MRRLALLFVGLSSSLVLSVLAQEGDYDKAIRAYRENKLDSAGHYIASAVTRYQQHAQLDSLVFSYVQQALVVWTQTGLEEALDVMDTAVGVARKLPLKSVARVAAYSRMGQLLTQQYDFKAAANYFSRAEAAVESSKPPNRHYVLLYNYIAVMHLTLEDFVPAMRYVQRAYDMNAALEGKDGIDMPMILQVRYYISRYSEDYQQALVDAKEFQRVIQLHYPPDHPNIGVMHNSLAIIYETLHRYEEAFHHRQKSVNIQLGNYINTKNGFSLAAAYQNLGQLYGYVNEPFLAQEYLEKGSKLLEQTYGEEGLGMVKVWVDLAVHKSKVGQYGEARRWLAKAYDVQQKQGGDDVAGMAYVEVYLGDWYFDQAQYQEAGIWYLKALDRYRQSGAQHTELALYAKKNLAVTMAAAGQVDEALALQRTVLAEFRKIYPYGHETIADKLHGISGLYLDAGRSKEALAFSDSVFVEILMCSTLPGNAAHWVSRLPFSHNTSIYIHRRMEILQQLHAESCNRSFLIQLLSLTDNYADLISNNLHVFRSQAALIDLAGVNKEIYSMAVEACWELAEKEKEHRYLARAFGYAERGKALLLRLAANNMLVDAQGGEKDAVETRDRDFRTRIGVLNLQYLNGGRDDSLLTLLSNAMERYRDFQDSLKKLENKTLRVKHELDPYPIDEIKKHLLRRGETLIEYAVTDQSVFIFVLTPTSFHVHRADRAVLDGIKYLKELHGLTAESFGKRAFALYQALIEPVKSHFAGNRLLIVPDAALYALNFEILISDRPTKLFSKMPYLIHQYDVSYLLSAASAMQFRKAFRGESKERALLFAPVFTDKMKADYRESLSGQADDDYLYLYRQPFSLQAALKIGRWVNNDLYAEQLAQEYLFKRLAPEYRILHFGTHAEVNNESPLQSRLFFAKALAEDTLNTDDGYLYAYEIYAMQLRAELAVLTACETGAGAWRDGEGVISLAHSFMHAGCPSVVMSLWKIDEKASTDIIAKFYEYLAKGKSKSEALRESKLRWIRAEDDRLAHPYYWAGLALIGDRTPLYEDYRWLYWVASLTTLAIAAMAFFRWRKHR</sequence>
<dbReference type="Pfam" id="PF12770">
    <property type="entry name" value="CHAT"/>
    <property type="match status" value="1"/>
</dbReference>
<feature type="domain" description="CHAT" evidence="3">
    <location>
        <begin position="738"/>
        <end position="1037"/>
    </location>
</feature>
<evidence type="ECO:0000259" key="3">
    <source>
        <dbReference type="Pfam" id="PF12770"/>
    </source>
</evidence>
<dbReference type="SUPFAM" id="SSF48452">
    <property type="entry name" value="TPR-like"/>
    <property type="match status" value="4"/>
</dbReference>
<accession>A0A917M7J0</accession>
<feature type="signal peptide" evidence="2">
    <location>
        <begin position="1"/>
        <end position="21"/>
    </location>
</feature>
<dbReference type="SMART" id="SM00028">
    <property type="entry name" value="TPR"/>
    <property type="match status" value="6"/>
</dbReference>
<feature type="chain" id="PRO_5037479355" description="CHAT domain-containing protein" evidence="2">
    <location>
        <begin position="22"/>
        <end position="1071"/>
    </location>
</feature>
<keyword evidence="1" id="KW-1133">Transmembrane helix</keyword>
<keyword evidence="1" id="KW-0472">Membrane</keyword>
<gene>
    <name evidence="4" type="ORF">GCM10007415_14180</name>
</gene>
<keyword evidence="2" id="KW-0732">Signal</keyword>
<organism evidence="4 5">
    <name type="scientific">Parapedobacter pyrenivorans</name>
    <dbReference type="NCBI Taxonomy" id="1305674"/>
    <lineage>
        <taxon>Bacteria</taxon>
        <taxon>Pseudomonadati</taxon>
        <taxon>Bacteroidota</taxon>
        <taxon>Sphingobacteriia</taxon>
        <taxon>Sphingobacteriales</taxon>
        <taxon>Sphingobacteriaceae</taxon>
        <taxon>Parapedobacter</taxon>
    </lineage>
</organism>
<dbReference type="InterPro" id="IPR011990">
    <property type="entry name" value="TPR-like_helical_dom_sf"/>
</dbReference>
<keyword evidence="1" id="KW-0812">Transmembrane</keyword>
<reference evidence="4" key="2">
    <citation type="submission" date="2020-09" db="EMBL/GenBank/DDBJ databases">
        <authorList>
            <person name="Sun Q."/>
            <person name="Zhou Y."/>
        </authorList>
    </citation>
    <scope>NUCLEOTIDE SEQUENCE</scope>
    <source>
        <strain evidence="4">CGMCC 1.12195</strain>
    </source>
</reference>
<evidence type="ECO:0000313" key="4">
    <source>
        <dbReference type="EMBL" id="GGG82453.1"/>
    </source>
</evidence>
<evidence type="ECO:0000256" key="2">
    <source>
        <dbReference type="SAM" id="SignalP"/>
    </source>
</evidence>
<name>A0A917M7J0_9SPHI</name>
<dbReference type="AlphaFoldDB" id="A0A917M7J0"/>
<dbReference type="EMBL" id="BMER01000001">
    <property type="protein sequence ID" value="GGG82453.1"/>
    <property type="molecule type" value="Genomic_DNA"/>
</dbReference>
<dbReference type="PANTHER" id="PTHR10098">
    <property type="entry name" value="RAPSYN-RELATED"/>
    <property type="match status" value="1"/>
</dbReference>
<protein>
    <recommendedName>
        <fullName evidence="3">CHAT domain-containing protein</fullName>
    </recommendedName>
</protein>
<evidence type="ECO:0000313" key="5">
    <source>
        <dbReference type="Proteomes" id="UP000660862"/>
    </source>
</evidence>